<organism evidence="1 2">
    <name type="scientific">Bacillus taeanensis</name>
    <dbReference type="NCBI Taxonomy" id="273032"/>
    <lineage>
        <taxon>Bacteria</taxon>
        <taxon>Bacillati</taxon>
        <taxon>Bacillota</taxon>
        <taxon>Bacilli</taxon>
        <taxon>Bacillales</taxon>
        <taxon>Bacillaceae</taxon>
        <taxon>Bacillus</taxon>
    </lineage>
</organism>
<dbReference type="RefSeq" id="WP_113805661.1">
    <property type="nucleotide sequence ID" value="NZ_QOCW01000007.1"/>
</dbReference>
<accession>A0A366Y0J5</accession>
<dbReference type="InterPro" id="IPR025681">
    <property type="entry name" value="COOH-NH2_lig"/>
</dbReference>
<proteinExistence type="predicted"/>
<dbReference type="EMBL" id="QOCW01000007">
    <property type="protein sequence ID" value="RBW69924.1"/>
    <property type="molecule type" value="Genomic_DNA"/>
</dbReference>
<sequence>MEIQKIMGNFHEILHYEKSTEINFSALKAHQCSIIKNFDSKRVAIKVRNFHFEALEVFLYIPDGATSIKRKIDWQKAANCSGLYGLKEGIEQALRILYYLNIPLGECVLQRMDGKKFSVYSVQERLLYNVTSYEKNTIIAFINRYQESKQLTYGADIEGLVYHKERNKWIAASALLAEDHNIGWDAAAVMQKQKVVHPILELRPQPGISASQLFTHLLQLYKPFSILLKENGMKLIGGANPYKYFFLGSHLHIGNKPPTFKHAALLDAYIGLPMAVIDYNDPTSRRVAFGQLGAVRQNDFNGFEYRTLSSIGEHILESKPLFEMFAYINENAAALPLLKPSLSIIFAYYQHQRKELFYYLRTCRKFMKDNIQRKDYDSFVRPFYDWIELLYRRKSMNDKNNL</sequence>
<reference evidence="1 2" key="1">
    <citation type="submission" date="2018-07" db="EMBL/GenBank/DDBJ databases">
        <title>Lottiidibacillus patelloidae gen. nov., sp. nov., isolated from the intestinal tract of a marine limpet and the reclassification of B. taeanensis BH030017T, B. algicola KMM 3737T and B. hwajinpoensis SW-72T as genus Lottiidibacillus.</title>
        <authorList>
            <person name="Liu R."/>
            <person name="Huang Z."/>
        </authorList>
    </citation>
    <scope>NUCLEOTIDE SEQUENCE [LARGE SCALE GENOMIC DNA]</scope>
    <source>
        <strain evidence="1 2">BH030017</strain>
    </source>
</reference>
<dbReference type="AlphaFoldDB" id="A0A366Y0J5"/>
<comment type="caution">
    <text evidence="1">The sequence shown here is derived from an EMBL/GenBank/DDBJ whole genome shotgun (WGS) entry which is preliminary data.</text>
</comment>
<dbReference type="OrthoDB" id="2078085at2"/>
<evidence type="ECO:0000313" key="1">
    <source>
        <dbReference type="EMBL" id="RBW69924.1"/>
    </source>
</evidence>
<gene>
    <name evidence="1" type="ORF">DS031_08680</name>
</gene>
<evidence type="ECO:0000313" key="2">
    <source>
        <dbReference type="Proteomes" id="UP000253314"/>
    </source>
</evidence>
<keyword evidence="2" id="KW-1185">Reference proteome</keyword>
<dbReference type="Pfam" id="PF14395">
    <property type="entry name" value="COOH-NH2_lig"/>
    <property type="match status" value="1"/>
</dbReference>
<dbReference type="Proteomes" id="UP000253314">
    <property type="component" value="Unassembled WGS sequence"/>
</dbReference>
<name>A0A366Y0J5_9BACI</name>
<protein>
    <submittedName>
        <fullName evidence="1">Uncharacterized protein</fullName>
    </submittedName>
</protein>